<sequence>MDVWHLSDFSRATSARIVLGAPLPENDPRSGVCVIGSADPALSDQVGSARAPPQGTFLWKVTATDVGKLRDAAPVPNRIRTRFGASRCSAELKVPTGRRRFVETLAEGSTKGSVIAFHVHRSMF</sequence>
<reference evidence="3" key="2">
    <citation type="submission" date="2019-09" db="UniProtKB">
        <authorList>
            <consortium name="WormBaseParasite"/>
        </authorList>
    </citation>
    <scope>IDENTIFICATION</scope>
</reference>
<evidence type="ECO:0000313" key="1">
    <source>
        <dbReference type="EMBL" id="VDO82598.1"/>
    </source>
</evidence>
<dbReference type="AlphaFoldDB" id="A0A183FQ85"/>
<evidence type="ECO:0000313" key="2">
    <source>
        <dbReference type="Proteomes" id="UP000050761"/>
    </source>
</evidence>
<dbReference type="Proteomes" id="UP000050761">
    <property type="component" value="Unassembled WGS sequence"/>
</dbReference>
<dbReference type="WBParaSite" id="HPBE_0000987101-mRNA-1">
    <property type="protein sequence ID" value="HPBE_0000987101-mRNA-1"/>
    <property type="gene ID" value="HPBE_0000987101"/>
</dbReference>
<accession>A0A183FQ85</accession>
<proteinExistence type="predicted"/>
<keyword evidence="2" id="KW-1185">Reference proteome</keyword>
<dbReference type="EMBL" id="UZAH01026575">
    <property type="protein sequence ID" value="VDO82598.1"/>
    <property type="molecule type" value="Genomic_DNA"/>
</dbReference>
<protein>
    <submittedName>
        <fullName evidence="3">COesterase domain-containing protein</fullName>
    </submittedName>
</protein>
<name>A0A183FQ85_HELPZ</name>
<evidence type="ECO:0000313" key="3">
    <source>
        <dbReference type="WBParaSite" id="HPBE_0000987101-mRNA-1"/>
    </source>
</evidence>
<reference evidence="1 2" key="1">
    <citation type="submission" date="2018-11" db="EMBL/GenBank/DDBJ databases">
        <authorList>
            <consortium name="Pathogen Informatics"/>
        </authorList>
    </citation>
    <scope>NUCLEOTIDE SEQUENCE [LARGE SCALE GENOMIC DNA]</scope>
</reference>
<gene>
    <name evidence="1" type="ORF">HPBE_LOCUS9872</name>
</gene>
<organism evidence="2 3">
    <name type="scientific">Heligmosomoides polygyrus</name>
    <name type="common">Parasitic roundworm</name>
    <dbReference type="NCBI Taxonomy" id="6339"/>
    <lineage>
        <taxon>Eukaryota</taxon>
        <taxon>Metazoa</taxon>
        <taxon>Ecdysozoa</taxon>
        <taxon>Nematoda</taxon>
        <taxon>Chromadorea</taxon>
        <taxon>Rhabditida</taxon>
        <taxon>Rhabditina</taxon>
        <taxon>Rhabditomorpha</taxon>
        <taxon>Strongyloidea</taxon>
        <taxon>Heligmosomidae</taxon>
        <taxon>Heligmosomoides</taxon>
    </lineage>
</organism>
<accession>A0A3P8C2S5</accession>